<comment type="catalytic activity">
    <reaction evidence="7">
        <text>D-tagatofuranose 6-phosphate + ATP = D-tagatofuranose 1,6-bisphosphate + ADP + H(+)</text>
        <dbReference type="Rhea" id="RHEA:12420"/>
        <dbReference type="ChEBI" id="CHEBI:15378"/>
        <dbReference type="ChEBI" id="CHEBI:30616"/>
        <dbReference type="ChEBI" id="CHEBI:58694"/>
        <dbReference type="ChEBI" id="CHEBI:58695"/>
        <dbReference type="ChEBI" id="CHEBI:456216"/>
        <dbReference type="EC" id="2.7.1.144"/>
    </reaction>
</comment>
<dbReference type="SUPFAM" id="SSF53613">
    <property type="entry name" value="Ribokinase-like"/>
    <property type="match status" value="1"/>
</dbReference>
<proteinExistence type="inferred from homology"/>
<comment type="caution">
    <text evidence="10">The sequence shown here is derived from an EMBL/GenBank/DDBJ whole genome shotgun (WGS) entry which is preliminary data.</text>
</comment>
<organism evidence="10 11">
    <name type="scientific">Candidatus Enterocloster excrementigallinarum</name>
    <dbReference type="NCBI Taxonomy" id="2838558"/>
    <lineage>
        <taxon>Bacteria</taxon>
        <taxon>Bacillati</taxon>
        <taxon>Bacillota</taxon>
        <taxon>Clostridia</taxon>
        <taxon>Lachnospirales</taxon>
        <taxon>Lachnospiraceae</taxon>
        <taxon>Enterocloster</taxon>
    </lineage>
</organism>
<dbReference type="NCBIfam" id="TIGR03168">
    <property type="entry name" value="1-PFK"/>
    <property type="match status" value="1"/>
</dbReference>
<dbReference type="InterPro" id="IPR011611">
    <property type="entry name" value="PfkB_dom"/>
</dbReference>
<gene>
    <name evidence="10" type="primary">pfkB</name>
    <name evidence="10" type="ORF">H9931_01270</name>
</gene>
<dbReference type="GO" id="GO:0016052">
    <property type="term" value="P:carbohydrate catabolic process"/>
    <property type="evidence" value="ECO:0007669"/>
    <property type="project" value="UniProtKB-ARBA"/>
</dbReference>
<dbReference type="InterPro" id="IPR029056">
    <property type="entry name" value="Ribokinase-like"/>
</dbReference>
<dbReference type="InterPro" id="IPR002173">
    <property type="entry name" value="Carboh/pur_kinase_PfkB_CS"/>
</dbReference>
<keyword evidence="3 7" id="KW-0547">Nucleotide-binding</keyword>
<keyword evidence="4 8" id="KW-0418">Kinase</keyword>
<sequence length="300" mass="32852">MIYTVTLNPSLDYVVGVEHFEIGKVNRTSREEIFYGGKGLNVSAILARLNIESCALGFVAGFTGKEILRGVGSLGFRSNLLWVNKGRSRINIKLKSDQETEINGCGPEIEREDLERLFTQLEEMKNGDVLVLSGSIPPSVNRTIYEQILQRISEKQVLSVVDGEGELLLNTLPFRPFLIKPNLQELEDLFGEPLREAEKIKACAARLQKMGARNVLVSMAGNGALLLEENGMYIRQKAARGQVKNSVGAGDSMVAGFLAGYLKKGDYQYALKLGTACGGATAFSDGLGTEEKIWKLMGEL</sequence>
<feature type="domain" description="Carbohydrate kinase PfkB" evidence="9">
    <location>
        <begin position="22"/>
        <end position="289"/>
    </location>
</feature>
<accession>A0A9D2TDP5</accession>
<protein>
    <recommendedName>
        <fullName evidence="7">Tagatose-6-phosphate kinase</fullName>
        <ecNumber evidence="7">2.7.1.144</ecNumber>
    </recommendedName>
</protein>
<keyword evidence="7" id="KW-0423">Lactose metabolism</keyword>
<dbReference type="AlphaFoldDB" id="A0A9D2TDP5"/>
<evidence type="ECO:0000256" key="4">
    <source>
        <dbReference type="ARBA" id="ARBA00022777"/>
    </source>
</evidence>
<comment type="similarity">
    <text evidence="7">Belongs to the carbohydrate kinase PfkB family. LacC subfamily.</text>
</comment>
<reference evidence="10" key="2">
    <citation type="submission" date="2021-04" db="EMBL/GenBank/DDBJ databases">
        <authorList>
            <person name="Gilroy R."/>
        </authorList>
    </citation>
    <scope>NUCLEOTIDE SEQUENCE</scope>
    <source>
        <strain evidence="10">CHK198-12963</strain>
    </source>
</reference>
<dbReference type="Proteomes" id="UP000823863">
    <property type="component" value="Unassembled WGS sequence"/>
</dbReference>
<comment type="catalytic activity">
    <reaction evidence="6 8">
        <text>beta-D-fructose 1-phosphate + ATP = beta-D-fructose 1,6-bisphosphate + ADP + H(+)</text>
        <dbReference type="Rhea" id="RHEA:14213"/>
        <dbReference type="ChEBI" id="CHEBI:15378"/>
        <dbReference type="ChEBI" id="CHEBI:30616"/>
        <dbReference type="ChEBI" id="CHEBI:32966"/>
        <dbReference type="ChEBI" id="CHEBI:138881"/>
        <dbReference type="ChEBI" id="CHEBI:456216"/>
        <dbReference type="EC" id="2.7.1.56"/>
    </reaction>
</comment>
<dbReference type="GO" id="GO:0005988">
    <property type="term" value="P:lactose metabolic process"/>
    <property type="evidence" value="ECO:0007669"/>
    <property type="project" value="UniProtKB-KW"/>
</dbReference>
<dbReference type="GO" id="GO:0005829">
    <property type="term" value="C:cytosol"/>
    <property type="evidence" value="ECO:0007669"/>
    <property type="project" value="TreeGrafter"/>
</dbReference>
<evidence type="ECO:0000256" key="8">
    <source>
        <dbReference type="RuleBase" id="RU369061"/>
    </source>
</evidence>
<keyword evidence="2 7" id="KW-0808">Transferase</keyword>
<dbReference type="GO" id="GO:0044281">
    <property type="term" value="P:small molecule metabolic process"/>
    <property type="evidence" value="ECO:0007669"/>
    <property type="project" value="UniProtKB-ARBA"/>
</dbReference>
<dbReference type="NCBIfam" id="TIGR03828">
    <property type="entry name" value="pfkB"/>
    <property type="match status" value="1"/>
</dbReference>
<dbReference type="PANTHER" id="PTHR46566:SF1">
    <property type="entry name" value="1-PHOSPHOFRUCTOKINASE"/>
    <property type="match status" value="1"/>
</dbReference>
<dbReference type="GO" id="GO:0009024">
    <property type="term" value="F:tagatose-6-phosphate kinase activity"/>
    <property type="evidence" value="ECO:0007669"/>
    <property type="project" value="UniProtKB-EC"/>
</dbReference>
<comment type="similarity">
    <text evidence="1">Belongs to the carbohydrate kinase pfkB family.</text>
</comment>
<dbReference type="PIRSF" id="PIRSF000535">
    <property type="entry name" value="1PFK/6PFK/LacC"/>
    <property type="match status" value="1"/>
</dbReference>
<evidence type="ECO:0000256" key="5">
    <source>
        <dbReference type="ARBA" id="ARBA00022840"/>
    </source>
</evidence>
<dbReference type="GO" id="GO:0008662">
    <property type="term" value="F:1-phosphofructokinase activity"/>
    <property type="evidence" value="ECO:0007669"/>
    <property type="project" value="UniProtKB-UniRule"/>
</dbReference>
<evidence type="ECO:0000259" key="9">
    <source>
        <dbReference type="Pfam" id="PF00294"/>
    </source>
</evidence>
<comment type="function">
    <text evidence="8">Catalyzes the ATP-dependent phosphorylation of fructose-l-phosphate to fructose-l,6-bisphosphate.</text>
</comment>
<comment type="pathway">
    <text evidence="7">Carbohydrate metabolism; D-tagatose 6-phosphate degradation; D-glyceraldehyde 3-phosphate and glycerone phosphate from D-tagatose 6-phosphate: step 1/2.</text>
</comment>
<evidence type="ECO:0000313" key="10">
    <source>
        <dbReference type="EMBL" id="HJC65336.1"/>
    </source>
</evidence>
<dbReference type="FunFam" id="3.40.1190.20:FF:000001">
    <property type="entry name" value="Phosphofructokinase"/>
    <property type="match status" value="1"/>
</dbReference>
<evidence type="ECO:0000256" key="6">
    <source>
        <dbReference type="ARBA" id="ARBA00047745"/>
    </source>
</evidence>
<evidence type="ECO:0000256" key="3">
    <source>
        <dbReference type="ARBA" id="ARBA00022741"/>
    </source>
</evidence>
<dbReference type="Pfam" id="PF00294">
    <property type="entry name" value="PfkB"/>
    <property type="match status" value="1"/>
</dbReference>
<evidence type="ECO:0000256" key="7">
    <source>
        <dbReference type="PIRNR" id="PIRNR000535"/>
    </source>
</evidence>
<evidence type="ECO:0000256" key="1">
    <source>
        <dbReference type="ARBA" id="ARBA00005380"/>
    </source>
</evidence>
<evidence type="ECO:0000313" key="11">
    <source>
        <dbReference type="Proteomes" id="UP000823863"/>
    </source>
</evidence>
<dbReference type="PROSITE" id="PS00584">
    <property type="entry name" value="PFKB_KINASES_2"/>
    <property type="match status" value="1"/>
</dbReference>
<reference evidence="10" key="1">
    <citation type="journal article" date="2021" name="PeerJ">
        <title>Extensive microbial diversity within the chicken gut microbiome revealed by metagenomics and culture.</title>
        <authorList>
            <person name="Gilroy R."/>
            <person name="Ravi A."/>
            <person name="Getino M."/>
            <person name="Pursley I."/>
            <person name="Horton D.L."/>
            <person name="Alikhan N.F."/>
            <person name="Baker D."/>
            <person name="Gharbi K."/>
            <person name="Hall N."/>
            <person name="Watson M."/>
            <person name="Adriaenssens E.M."/>
            <person name="Foster-Nyarko E."/>
            <person name="Jarju S."/>
            <person name="Secka A."/>
            <person name="Antonio M."/>
            <person name="Oren A."/>
            <person name="Chaudhuri R.R."/>
            <person name="La Ragione R."/>
            <person name="Hildebrand F."/>
            <person name="Pallen M.J."/>
        </authorList>
    </citation>
    <scope>NUCLEOTIDE SEQUENCE</scope>
    <source>
        <strain evidence="10">CHK198-12963</strain>
    </source>
</reference>
<dbReference type="EMBL" id="DWWB01000005">
    <property type="protein sequence ID" value="HJC65336.1"/>
    <property type="molecule type" value="Genomic_DNA"/>
</dbReference>
<dbReference type="Gene3D" id="3.40.1190.20">
    <property type="match status" value="1"/>
</dbReference>
<dbReference type="InterPro" id="IPR017583">
    <property type="entry name" value="Tagatose/fructose_Pkinase"/>
</dbReference>
<keyword evidence="5 7" id="KW-0067">ATP-binding</keyword>
<dbReference type="EC" id="2.7.1.144" evidence="7"/>
<name>A0A9D2TDP5_9FIRM</name>
<dbReference type="PANTHER" id="PTHR46566">
    <property type="entry name" value="1-PHOSPHOFRUCTOKINASE-RELATED"/>
    <property type="match status" value="1"/>
</dbReference>
<dbReference type="InterPro" id="IPR022463">
    <property type="entry name" value="1-PFruKinase"/>
</dbReference>
<dbReference type="GO" id="GO:0005524">
    <property type="term" value="F:ATP binding"/>
    <property type="evidence" value="ECO:0007669"/>
    <property type="project" value="UniProtKB-UniRule"/>
</dbReference>
<evidence type="ECO:0000256" key="2">
    <source>
        <dbReference type="ARBA" id="ARBA00022679"/>
    </source>
</evidence>
<dbReference type="CDD" id="cd01164">
    <property type="entry name" value="FruK_PfkB_like"/>
    <property type="match status" value="1"/>
</dbReference>